<dbReference type="SUPFAM" id="SSF47699">
    <property type="entry name" value="Bifunctional inhibitor/lipid-transfer protein/seed storage 2S albumin"/>
    <property type="match status" value="1"/>
</dbReference>
<dbReference type="CDD" id="cd04660">
    <property type="entry name" value="nsLTP_like"/>
    <property type="match status" value="1"/>
</dbReference>
<gene>
    <name evidence="3" type="ORF">CISIN_1g042956mg</name>
</gene>
<feature type="chain" id="PRO_5001636155" description="Bifunctional inhibitor/plant lipid transfer protein/seed storage helical domain-containing protein" evidence="1">
    <location>
        <begin position="20"/>
        <end position="103"/>
    </location>
</feature>
<evidence type="ECO:0000313" key="3">
    <source>
        <dbReference type="EMBL" id="KDO51453.1"/>
    </source>
</evidence>
<protein>
    <recommendedName>
        <fullName evidence="2">Bifunctional inhibitor/plant lipid transfer protein/seed storage helical domain-containing protein</fullName>
    </recommendedName>
</protein>
<dbReference type="EMBL" id="KK785056">
    <property type="protein sequence ID" value="KDO51453.1"/>
    <property type="molecule type" value="Genomic_DNA"/>
</dbReference>
<evidence type="ECO:0000313" key="4">
    <source>
        <dbReference type="Proteomes" id="UP000027120"/>
    </source>
</evidence>
<name>A0A067E8N7_CITSI</name>
<keyword evidence="4" id="KW-1185">Reference proteome</keyword>
<feature type="signal peptide" evidence="1">
    <location>
        <begin position="1"/>
        <end position="19"/>
    </location>
</feature>
<dbReference type="STRING" id="2711.A0A067E8N7"/>
<dbReference type="Gene3D" id="1.10.110.10">
    <property type="entry name" value="Plant lipid-transfer and hydrophobic proteins"/>
    <property type="match status" value="1"/>
</dbReference>
<dbReference type="GO" id="GO:0005504">
    <property type="term" value="F:fatty acid binding"/>
    <property type="evidence" value="ECO:0007669"/>
    <property type="project" value="InterPro"/>
</dbReference>
<dbReference type="Pfam" id="PF14368">
    <property type="entry name" value="LTP_2"/>
    <property type="match status" value="1"/>
</dbReference>
<dbReference type="GO" id="GO:0009627">
    <property type="term" value="P:systemic acquired resistance"/>
    <property type="evidence" value="ECO:0007669"/>
    <property type="project" value="InterPro"/>
</dbReference>
<accession>A0A067E8N7</accession>
<proteinExistence type="predicted"/>
<dbReference type="InterPro" id="IPR044741">
    <property type="entry name" value="NsLTP-like"/>
</dbReference>
<dbReference type="PANTHER" id="PTHR33122">
    <property type="entry name" value="LIPID BINDING PROTEIN-RELATED"/>
    <property type="match status" value="1"/>
</dbReference>
<dbReference type="AlphaFoldDB" id="A0A067E8N7"/>
<keyword evidence="1" id="KW-0732">Signal</keyword>
<dbReference type="PANTHER" id="PTHR33122:SF36">
    <property type="entry name" value="LIPID TRANSFER PROTEIN"/>
    <property type="match status" value="1"/>
</dbReference>
<organism evidence="3 4">
    <name type="scientific">Citrus sinensis</name>
    <name type="common">Sweet orange</name>
    <name type="synonym">Citrus aurantium var. sinensis</name>
    <dbReference type="NCBI Taxonomy" id="2711"/>
    <lineage>
        <taxon>Eukaryota</taxon>
        <taxon>Viridiplantae</taxon>
        <taxon>Streptophyta</taxon>
        <taxon>Embryophyta</taxon>
        <taxon>Tracheophyta</taxon>
        <taxon>Spermatophyta</taxon>
        <taxon>Magnoliopsida</taxon>
        <taxon>eudicotyledons</taxon>
        <taxon>Gunneridae</taxon>
        <taxon>Pentapetalae</taxon>
        <taxon>rosids</taxon>
        <taxon>malvids</taxon>
        <taxon>Sapindales</taxon>
        <taxon>Rutaceae</taxon>
        <taxon>Aurantioideae</taxon>
        <taxon>Citrus</taxon>
    </lineage>
</organism>
<dbReference type="InterPro" id="IPR036312">
    <property type="entry name" value="Bifun_inhib/LTP/seed_sf"/>
</dbReference>
<sequence length="103" mass="10785">MEAYVKLLILAVILGLAIGSVPTGVNGDGLCRMTKDGLTACQPAVAASNPSPPSTACCSALSKADLQCFCVFKNSRVLSFYGIDFHQAMQLPAKCNLGDSFHC</sequence>
<dbReference type="Proteomes" id="UP000027120">
    <property type="component" value="Unassembled WGS sequence"/>
</dbReference>
<feature type="domain" description="Bifunctional inhibitor/plant lipid transfer protein/seed storage helical" evidence="2">
    <location>
        <begin position="31"/>
        <end position="103"/>
    </location>
</feature>
<dbReference type="SMART" id="SM00499">
    <property type="entry name" value="AAI"/>
    <property type="match status" value="1"/>
</dbReference>
<dbReference type="InterPro" id="IPR016140">
    <property type="entry name" value="Bifunc_inhib/LTP/seed_store"/>
</dbReference>
<dbReference type="SMR" id="A0A067E8N7"/>
<evidence type="ECO:0000259" key="2">
    <source>
        <dbReference type="SMART" id="SM00499"/>
    </source>
</evidence>
<reference evidence="3 4" key="1">
    <citation type="submission" date="2014-04" db="EMBL/GenBank/DDBJ databases">
        <authorList>
            <consortium name="International Citrus Genome Consortium"/>
            <person name="Gmitter F."/>
            <person name="Chen C."/>
            <person name="Farmerie W."/>
            <person name="Harkins T."/>
            <person name="Desany B."/>
            <person name="Mohiuddin M."/>
            <person name="Kodira C."/>
            <person name="Borodovsky M."/>
            <person name="Lomsadze A."/>
            <person name="Burns P."/>
            <person name="Jenkins J."/>
            <person name="Prochnik S."/>
            <person name="Shu S."/>
            <person name="Chapman J."/>
            <person name="Pitluck S."/>
            <person name="Schmutz J."/>
            <person name="Rokhsar D."/>
        </authorList>
    </citation>
    <scope>NUCLEOTIDE SEQUENCE</scope>
</reference>
<dbReference type="InterPro" id="IPR039265">
    <property type="entry name" value="DIR1-like"/>
</dbReference>
<evidence type="ECO:0000256" key="1">
    <source>
        <dbReference type="SAM" id="SignalP"/>
    </source>
</evidence>